<feature type="compositionally biased region" description="Low complexity" evidence="1">
    <location>
        <begin position="230"/>
        <end position="245"/>
    </location>
</feature>
<dbReference type="Gene3D" id="1.20.1260.20">
    <property type="entry name" value="PPE superfamily"/>
    <property type="match status" value="1"/>
</dbReference>
<feature type="compositionally biased region" description="Gly residues" evidence="1">
    <location>
        <begin position="345"/>
        <end position="368"/>
    </location>
</feature>
<dbReference type="STRING" id="1271860.SAMN05216174_11193"/>
<evidence type="ECO:0000256" key="1">
    <source>
        <dbReference type="SAM" id="MobiDB-lite"/>
    </source>
</evidence>
<feature type="compositionally biased region" description="Gly residues" evidence="1">
    <location>
        <begin position="274"/>
        <end position="330"/>
    </location>
</feature>
<dbReference type="AlphaFoldDB" id="A0A1G6UTY3"/>
<evidence type="ECO:0000313" key="2">
    <source>
        <dbReference type="EMBL" id="SDD44870.1"/>
    </source>
</evidence>
<dbReference type="EMBL" id="FMZZ01000011">
    <property type="protein sequence ID" value="SDD44870.1"/>
    <property type="molecule type" value="Genomic_DNA"/>
</dbReference>
<sequence length="403" mass="38744">MGLTGQQIYDNFANARGTERLSQAARMVEEVKVEYAERAQAVRDLTNAMEAVWQGDSAGAARRGAGPLAVEHELAGQDLGTVKDLTSRQVDSFNNAKNSVQPIPQQPQEPGIWDNVTSFGGASDTYENQVREFNAANDHNVSVMQGYSDASAHNTGGMPSAYGTLATDMAGISSVEPAPTDRGGDDSPVRGRTTGSPGFTGGDGGGPGGGHQPPPGGGQPGGGGGGSLPPGGVAPTPGTGTSPSGLGQGNQGAPGLGGGYHQGGQAGQNPGQNQGFGQGFGAGFGPGFGPVGGGGGAGGVGAGGRGTPGGGVPGAGAHGEQGRPVGGRTGAGPVAGAAAADAAAGRGGAGGRGAGGAPMGGGGGGRGQGGEDEEHASPSFLQEHDPDSVFGTDEITAPPVIGA</sequence>
<gene>
    <name evidence="2" type="ORF">SAMN05216174_11193</name>
</gene>
<keyword evidence="3" id="KW-1185">Reference proteome</keyword>
<dbReference type="RefSeq" id="WP_175482970.1">
    <property type="nucleotide sequence ID" value="NZ_FMZZ01000011.1"/>
</dbReference>
<evidence type="ECO:0008006" key="4">
    <source>
        <dbReference type="Google" id="ProtNLM"/>
    </source>
</evidence>
<organism evidence="2 3">
    <name type="scientific">Actinokineospora iranica</name>
    <dbReference type="NCBI Taxonomy" id="1271860"/>
    <lineage>
        <taxon>Bacteria</taxon>
        <taxon>Bacillati</taxon>
        <taxon>Actinomycetota</taxon>
        <taxon>Actinomycetes</taxon>
        <taxon>Pseudonocardiales</taxon>
        <taxon>Pseudonocardiaceae</taxon>
        <taxon>Actinokineospora</taxon>
    </lineage>
</organism>
<reference evidence="3" key="1">
    <citation type="submission" date="2016-10" db="EMBL/GenBank/DDBJ databases">
        <authorList>
            <person name="Varghese N."/>
            <person name="Submissions S."/>
        </authorList>
    </citation>
    <scope>NUCLEOTIDE SEQUENCE [LARGE SCALE GENOMIC DNA]</scope>
    <source>
        <strain evidence="3">IBRC-M 10403</strain>
    </source>
</reference>
<dbReference type="InterPro" id="IPR038332">
    <property type="entry name" value="PPE_sf"/>
</dbReference>
<feature type="compositionally biased region" description="Gly residues" evidence="1">
    <location>
        <begin position="218"/>
        <end position="229"/>
    </location>
</feature>
<proteinExistence type="predicted"/>
<feature type="compositionally biased region" description="Gly residues" evidence="1">
    <location>
        <begin position="198"/>
        <end position="211"/>
    </location>
</feature>
<feature type="compositionally biased region" description="Low complexity" evidence="1">
    <location>
        <begin position="331"/>
        <end position="344"/>
    </location>
</feature>
<accession>A0A1G6UTY3</accession>
<feature type="region of interest" description="Disordered" evidence="1">
    <location>
        <begin position="173"/>
        <end position="403"/>
    </location>
</feature>
<name>A0A1G6UTY3_9PSEU</name>
<dbReference type="Proteomes" id="UP000199501">
    <property type="component" value="Unassembled WGS sequence"/>
</dbReference>
<protein>
    <recommendedName>
        <fullName evidence="4">PPE family protein</fullName>
    </recommendedName>
</protein>
<evidence type="ECO:0000313" key="3">
    <source>
        <dbReference type="Proteomes" id="UP000199501"/>
    </source>
</evidence>
<feature type="compositionally biased region" description="Gly residues" evidence="1">
    <location>
        <begin position="246"/>
        <end position="266"/>
    </location>
</feature>